<feature type="region of interest" description="Disordered" evidence="4">
    <location>
        <begin position="85"/>
        <end position="184"/>
    </location>
</feature>
<evidence type="ECO:0000259" key="5">
    <source>
        <dbReference type="Pfam" id="PF00100"/>
    </source>
</evidence>
<protein>
    <recommendedName>
        <fullName evidence="5">ZP-C domain-containing protein</fullName>
    </recommendedName>
</protein>
<comment type="subcellular location">
    <subcellularLocation>
        <location evidence="1">Cell membrane</location>
    </subcellularLocation>
</comment>
<feature type="compositionally biased region" description="Pro residues" evidence="4">
    <location>
        <begin position="173"/>
        <end position="184"/>
    </location>
</feature>
<feature type="region of interest" description="Disordered" evidence="4">
    <location>
        <begin position="359"/>
        <end position="379"/>
    </location>
</feature>
<dbReference type="GO" id="GO:0060468">
    <property type="term" value="P:prevention of polyspermy"/>
    <property type="evidence" value="ECO:0007669"/>
    <property type="project" value="TreeGrafter"/>
</dbReference>
<dbReference type="GO" id="GO:0007339">
    <property type="term" value="P:binding of sperm to zona pellucida"/>
    <property type="evidence" value="ECO:0007669"/>
    <property type="project" value="TreeGrafter"/>
</dbReference>
<gene>
    <name evidence="6" type="ORF">MATL_G00216850</name>
</gene>
<evidence type="ECO:0000313" key="7">
    <source>
        <dbReference type="Proteomes" id="UP001046870"/>
    </source>
</evidence>
<dbReference type="Proteomes" id="UP001046870">
    <property type="component" value="Chromosome 19"/>
</dbReference>
<comment type="caution">
    <text evidence="6">The sequence shown here is derived from an EMBL/GenBank/DDBJ whole genome shotgun (WGS) entry which is preliminary data.</text>
</comment>
<keyword evidence="2" id="KW-1003">Cell membrane</keyword>
<evidence type="ECO:0000313" key="6">
    <source>
        <dbReference type="EMBL" id="KAG7460022.1"/>
    </source>
</evidence>
<feature type="region of interest" description="Disordered" evidence="4">
    <location>
        <begin position="421"/>
        <end position="453"/>
    </location>
</feature>
<dbReference type="PANTHER" id="PTHR23343">
    <property type="entry name" value="ZONA PELLUCIDA SPERM-BINDING PROTEIN"/>
    <property type="match status" value="1"/>
</dbReference>
<dbReference type="GO" id="GO:0032190">
    <property type="term" value="F:acrosin binding"/>
    <property type="evidence" value="ECO:0007669"/>
    <property type="project" value="TreeGrafter"/>
</dbReference>
<name>A0A9D3PKK1_MEGAT</name>
<dbReference type="AlphaFoldDB" id="A0A9D3PKK1"/>
<sequence length="601" mass="65771">MFNWHQRFHPDTSSPAHIAPNSLPPSIPHFHHKVPVLYPEQLPKPVPLPADSPAASSHAGPPRPPIPQTLQLPGHSQYLMPILYTHQNPDPTTHPTSPTTTAQPVTPHNCKTPPPPTHSPLYPATEPPASAAQGPPPLSLPHHHLMPPGILPHQLIPQPHSVDPADRPSTSAPLPPLPPHSHPPALPYDHLTVQQFYPPMDPSHQPVNSPSHSLPLLLPMYYPNSSLFYLHPYHPHPAPSSPAPVPLSTQPAVPQLPPFFSPQFPPILICKANEMMVTLPAAHPDSIEVKDKNDMWLPIASADPACSYALQFGELRAPALSIPLPACHTRTVSPSLIALYLRFWDMAVGRLQFLDLQCPYSPPPPTQSPPTDPSTSHKPQVFCRADHMDVTLPPGVWDVIVLGIKGDETRLQEAPEDCGYVVKMDPNGSDSASPNSASPSGPSSDSGPYYFPVHAHTEDGGESYLVQSPFQQAEGMYGVELRIATDQNYTSYYPGNHRPFRHLLGRPLFLELRVLNSPDPRLPLLVHCCLAHSGSAPANWMFIYDGCPSRLDPQHPPRPAPGQTRRLSINAFQHLPLGGRFHPDEEVGPSDIIFPLGEQVL</sequence>
<evidence type="ECO:0000256" key="4">
    <source>
        <dbReference type="SAM" id="MobiDB-lite"/>
    </source>
</evidence>
<dbReference type="Pfam" id="PF00100">
    <property type="entry name" value="Zona_pellucida"/>
    <property type="match status" value="1"/>
</dbReference>
<dbReference type="OrthoDB" id="9907024at2759"/>
<accession>A0A9D3PKK1</accession>
<dbReference type="GO" id="GO:0005886">
    <property type="term" value="C:plasma membrane"/>
    <property type="evidence" value="ECO:0007669"/>
    <property type="project" value="UniProtKB-SubCell"/>
</dbReference>
<feature type="region of interest" description="Disordered" evidence="4">
    <location>
        <begin position="42"/>
        <end position="72"/>
    </location>
</feature>
<dbReference type="Gene3D" id="2.60.40.4100">
    <property type="entry name" value="Zona pellucida, ZP-C domain"/>
    <property type="match status" value="1"/>
</dbReference>
<dbReference type="GO" id="GO:0035805">
    <property type="term" value="C:egg coat"/>
    <property type="evidence" value="ECO:0007669"/>
    <property type="project" value="TreeGrafter"/>
</dbReference>
<evidence type="ECO:0000256" key="1">
    <source>
        <dbReference type="ARBA" id="ARBA00004236"/>
    </source>
</evidence>
<keyword evidence="3" id="KW-0472">Membrane</keyword>
<dbReference type="PANTHER" id="PTHR23343:SF117">
    <property type="entry name" value="ZONA PELLUCIDA SPERM-BINDING PROTEIN 4-LIKE ISOFORM X1"/>
    <property type="match status" value="1"/>
</dbReference>
<keyword evidence="7" id="KW-1185">Reference proteome</keyword>
<feature type="compositionally biased region" description="Pro residues" evidence="4">
    <location>
        <begin position="360"/>
        <end position="372"/>
    </location>
</feature>
<organism evidence="6 7">
    <name type="scientific">Megalops atlanticus</name>
    <name type="common">Tarpon</name>
    <name type="synonym">Clupea gigantea</name>
    <dbReference type="NCBI Taxonomy" id="7932"/>
    <lineage>
        <taxon>Eukaryota</taxon>
        <taxon>Metazoa</taxon>
        <taxon>Chordata</taxon>
        <taxon>Craniata</taxon>
        <taxon>Vertebrata</taxon>
        <taxon>Euteleostomi</taxon>
        <taxon>Actinopterygii</taxon>
        <taxon>Neopterygii</taxon>
        <taxon>Teleostei</taxon>
        <taxon>Elopiformes</taxon>
        <taxon>Megalopidae</taxon>
        <taxon>Megalops</taxon>
    </lineage>
</organism>
<reference evidence="6" key="1">
    <citation type="submission" date="2021-01" db="EMBL/GenBank/DDBJ databases">
        <authorList>
            <person name="Zahm M."/>
            <person name="Roques C."/>
            <person name="Cabau C."/>
            <person name="Klopp C."/>
            <person name="Donnadieu C."/>
            <person name="Jouanno E."/>
            <person name="Lampietro C."/>
            <person name="Louis A."/>
            <person name="Herpin A."/>
            <person name="Echchiki A."/>
            <person name="Berthelot C."/>
            <person name="Parey E."/>
            <person name="Roest-Crollius H."/>
            <person name="Braasch I."/>
            <person name="Postlethwait J."/>
            <person name="Bobe J."/>
            <person name="Montfort J."/>
            <person name="Bouchez O."/>
            <person name="Begum T."/>
            <person name="Mejri S."/>
            <person name="Adams A."/>
            <person name="Chen W.-J."/>
            <person name="Guiguen Y."/>
        </authorList>
    </citation>
    <scope>NUCLEOTIDE SEQUENCE</scope>
    <source>
        <strain evidence="6">YG-15Mar2019-1</strain>
        <tissue evidence="6">Brain</tissue>
    </source>
</reference>
<feature type="domain" description="ZP-C" evidence="5">
    <location>
        <begin position="474"/>
        <end position="574"/>
    </location>
</feature>
<dbReference type="EMBL" id="JAFDVH010000019">
    <property type="protein sequence ID" value="KAG7460022.1"/>
    <property type="molecule type" value="Genomic_DNA"/>
</dbReference>
<proteinExistence type="predicted"/>
<dbReference type="InterPro" id="IPR055355">
    <property type="entry name" value="ZP-C"/>
</dbReference>
<evidence type="ECO:0000256" key="2">
    <source>
        <dbReference type="ARBA" id="ARBA00022475"/>
    </source>
</evidence>
<feature type="compositionally biased region" description="Low complexity" evidence="4">
    <location>
        <begin position="425"/>
        <end position="448"/>
    </location>
</feature>
<dbReference type="InterPro" id="IPR042235">
    <property type="entry name" value="ZP-C_dom"/>
</dbReference>
<feature type="region of interest" description="Disordered" evidence="4">
    <location>
        <begin position="1"/>
        <end position="24"/>
    </location>
</feature>
<feature type="compositionally biased region" description="Low complexity" evidence="4">
    <location>
        <begin position="89"/>
        <end position="104"/>
    </location>
</feature>
<dbReference type="GO" id="GO:0035804">
    <property type="term" value="F:structural constituent of egg coat"/>
    <property type="evidence" value="ECO:0007669"/>
    <property type="project" value="TreeGrafter"/>
</dbReference>
<dbReference type="InterPro" id="IPR051148">
    <property type="entry name" value="Zona_Pellucida_Domain_gp"/>
</dbReference>
<evidence type="ECO:0000256" key="3">
    <source>
        <dbReference type="ARBA" id="ARBA00023136"/>
    </source>
</evidence>